<feature type="compositionally biased region" description="Low complexity" evidence="3">
    <location>
        <begin position="84"/>
        <end position="96"/>
    </location>
</feature>
<keyword evidence="4" id="KW-0472">Membrane</keyword>
<proteinExistence type="predicted"/>
<keyword evidence="4" id="KW-0812">Transmembrane</keyword>
<comment type="caution">
    <text evidence="6">The sequence shown here is derived from an EMBL/GenBank/DDBJ whole genome shotgun (WGS) entry which is preliminary data.</text>
</comment>
<feature type="region of interest" description="Disordered" evidence="3">
    <location>
        <begin position="112"/>
        <end position="151"/>
    </location>
</feature>
<feature type="transmembrane region" description="Helical" evidence="4">
    <location>
        <begin position="157"/>
        <end position="182"/>
    </location>
</feature>
<evidence type="ECO:0000256" key="4">
    <source>
        <dbReference type="SAM" id="Phobius"/>
    </source>
</evidence>
<dbReference type="SMART" id="SM00228">
    <property type="entry name" value="PDZ"/>
    <property type="match status" value="1"/>
</dbReference>
<feature type="compositionally biased region" description="Polar residues" evidence="3">
    <location>
        <begin position="329"/>
        <end position="339"/>
    </location>
</feature>
<sequence>MTEHESDPRHDPERDAEPGSGPAPEQPRPHGGEQPTAHQAGEQPTAQQPTLPTNPQPVSGTPVSAQPAEAPRSPWQAPAPQPPQAGGYAQAGGYPQTGSGYPQYSYPSYGQTGYPAGGQHGTPIPWAGGGPGAPPPPPGQHWQHAPGPQRPTRVGRWIAGLAVALVLLLGAGLVGGVIGAALQGNDNDNARARAAAAPVVNRSSLAEIAQKVEPSIVSVTTGSGEGSGVVLTDDGYVLTNNHVVASAGGDTVQVVFDNGKRASATIVGTDPKSDLAVVKATGVSGLSPAKFGDSSAVQVGDTVLALGSPLGLQGSVTAGIISAKDRTIRTQSEQQQQPNPFGGGDSQQQPTATSLSGLLQTDAPINPGNSGGALVNTNGEVIGINTAIATSGQGNGSIGVGFAIPSAKAEQVANALRNGEKVSHAALGVQVADQENGNGAIISAVSPNSAAAKAGLQQGDVVTKFGDEAITSSDELVAAVQSHKVGDQVQLTYTRNGSENTATVTLTEAS</sequence>
<evidence type="ECO:0000313" key="7">
    <source>
        <dbReference type="Proteomes" id="UP000624325"/>
    </source>
</evidence>
<dbReference type="Gene3D" id="2.40.10.120">
    <property type="match status" value="1"/>
</dbReference>
<dbReference type="InterPro" id="IPR001940">
    <property type="entry name" value="Peptidase_S1C"/>
</dbReference>
<keyword evidence="4" id="KW-1133">Transmembrane helix</keyword>
<dbReference type="EMBL" id="BONC01000020">
    <property type="protein sequence ID" value="GIF57148.1"/>
    <property type="molecule type" value="Genomic_DNA"/>
</dbReference>
<dbReference type="Pfam" id="PF13365">
    <property type="entry name" value="Trypsin_2"/>
    <property type="match status" value="1"/>
</dbReference>
<dbReference type="SUPFAM" id="SSF50494">
    <property type="entry name" value="Trypsin-like serine proteases"/>
    <property type="match status" value="1"/>
</dbReference>
<dbReference type="PRINTS" id="PR00834">
    <property type="entry name" value="PROTEASES2C"/>
</dbReference>
<feature type="compositionally biased region" description="Polar residues" evidence="3">
    <location>
        <begin position="42"/>
        <end position="64"/>
    </location>
</feature>
<name>A0ABQ4C2Y5_9ACTN</name>
<evidence type="ECO:0000256" key="1">
    <source>
        <dbReference type="ARBA" id="ARBA00022670"/>
    </source>
</evidence>
<reference evidence="6 7" key="1">
    <citation type="submission" date="2021-01" db="EMBL/GenBank/DDBJ databases">
        <title>Whole genome shotgun sequence of Asanoa iriomotensis NBRC 100142.</title>
        <authorList>
            <person name="Komaki H."/>
            <person name="Tamura T."/>
        </authorList>
    </citation>
    <scope>NUCLEOTIDE SEQUENCE [LARGE SCALE GENOMIC DNA]</scope>
    <source>
        <strain evidence="6 7">NBRC 100142</strain>
    </source>
</reference>
<dbReference type="SUPFAM" id="SSF50156">
    <property type="entry name" value="PDZ domain-like"/>
    <property type="match status" value="1"/>
</dbReference>
<keyword evidence="7" id="KW-1185">Reference proteome</keyword>
<dbReference type="Gene3D" id="2.30.42.10">
    <property type="match status" value="1"/>
</dbReference>
<dbReference type="InterPro" id="IPR009003">
    <property type="entry name" value="Peptidase_S1_PA"/>
</dbReference>
<evidence type="ECO:0000313" key="6">
    <source>
        <dbReference type="EMBL" id="GIF57148.1"/>
    </source>
</evidence>
<evidence type="ECO:0000259" key="5">
    <source>
        <dbReference type="PROSITE" id="PS50106"/>
    </source>
</evidence>
<dbReference type="PANTHER" id="PTHR43343">
    <property type="entry name" value="PEPTIDASE S12"/>
    <property type="match status" value="1"/>
</dbReference>
<organism evidence="6 7">
    <name type="scientific">Asanoa iriomotensis</name>
    <dbReference type="NCBI Taxonomy" id="234613"/>
    <lineage>
        <taxon>Bacteria</taxon>
        <taxon>Bacillati</taxon>
        <taxon>Actinomycetota</taxon>
        <taxon>Actinomycetes</taxon>
        <taxon>Micromonosporales</taxon>
        <taxon>Micromonosporaceae</taxon>
        <taxon>Asanoa</taxon>
    </lineage>
</organism>
<keyword evidence="2" id="KW-0378">Hydrolase</keyword>
<gene>
    <name evidence="6" type="ORF">Air01nite_32430</name>
</gene>
<feature type="region of interest" description="Disordered" evidence="3">
    <location>
        <begin position="326"/>
        <end position="352"/>
    </location>
</feature>
<dbReference type="InterPro" id="IPR001478">
    <property type="entry name" value="PDZ"/>
</dbReference>
<protein>
    <recommendedName>
        <fullName evidence="5">PDZ domain-containing protein</fullName>
    </recommendedName>
</protein>
<dbReference type="Pfam" id="PF13180">
    <property type="entry name" value="PDZ_2"/>
    <property type="match status" value="1"/>
</dbReference>
<dbReference type="Proteomes" id="UP000624325">
    <property type="component" value="Unassembled WGS sequence"/>
</dbReference>
<dbReference type="PROSITE" id="PS50106">
    <property type="entry name" value="PDZ"/>
    <property type="match status" value="1"/>
</dbReference>
<feature type="compositionally biased region" description="Basic and acidic residues" evidence="3">
    <location>
        <begin position="1"/>
        <end position="17"/>
    </location>
</feature>
<accession>A0ABQ4C2Y5</accession>
<dbReference type="InterPro" id="IPR036034">
    <property type="entry name" value="PDZ_sf"/>
</dbReference>
<evidence type="ECO:0000256" key="2">
    <source>
        <dbReference type="ARBA" id="ARBA00022801"/>
    </source>
</evidence>
<dbReference type="PANTHER" id="PTHR43343:SF3">
    <property type="entry name" value="PROTEASE DO-LIKE 8, CHLOROPLASTIC"/>
    <property type="match status" value="1"/>
</dbReference>
<dbReference type="RefSeq" id="WP_203703213.1">
    <property type="nucleotide sequence ID" value="NZ_BAAALU010000001.1"/>
</dbReference>
<dbReference type="InterPro" id="IPR051201">
    <property type="entry name" value="Chloro_Bact_Ser_Proteases"/>
</dbReference>
<evidence type="ECO:0000256" key="3">
    <source>
        <dbReference type="SAM" id="MobiDB-lite"/>
    </source>
</evidence>
<feature type="region of interest" description="Disordered" evidence="3">
    <location>
        <begin position="1"/>
        <end position="96"/>
    </location>
</feature>
<feature type="domain" description="PDZ" evidence="5">
    <location>
        <begin position="420"/>
        <end position="497"/>
    </location>
</feature>
<keyword evidence="1" id="KW-0645">Protease</keyword>